<name>A0A2P1CAC7_9CAUD</name>
<dbReference type="Proteomes" id="UP000240649">
    <property type="component" value="Segment"/>
</dbReference>
<keyword evidence="3" id="KW-1185">Reference proteome</keyword>
<organism evidence="2 3">
    <name type="scientific">Salmonella phage SE131</name>
    <dbReference type="NCBI Taxonomy" id="2081631"/>
    <lineage>
        <taxon>Viruses</taxon>
        <taxon>Duplodnaviria</taxon>
        <taxon>Heunggongvirae</taxon>
        <taxon>Uroviricota</taxon>
        <taxon>Caudoviricetes</taxon>
        <taxon>Grimontviridae</taxon>
        <taxon>Moazamivirus</taxon>
        <taxon>Moazamivirus SE131</taxon>
    </lineage>
</organism>
<evidence type="ECO:0000256" key="1">
    <source>
        <dbReference type="SAM" id="Coils"/>
    </source>
</evidence>
<accession>A0A2P1CAC7</accession>
<dbReference type="GeneID" id="77948293"/>
<protein>
    <submittedName>
        <fullName evidence="2">Uncharacterized protein</fullName>
    </submittedName>
</protein>
<dbReference type="RefSeq" id="YP_010672023.1">
    <property type="nucleotide sequence ID" value="NC_070974.1"/>
</dbReference>
<dbReference type="KEGG" id="vg:77948293"/>
<feature type="coiled-coil region" evidence="1">
    <location>
        <begin position="22"/>
        <end position="49"/>
    </location>
</feature>
<sequence>MLTGITGKPTFASAMKTFTKAQEELQAAENFNNEELAKAQQKVSECEAEGAKISKVKAFFDNLLG</sequence>
<dbReference type="InterPro" id="IPR023378">
    <property type="entry name" value="YheA/YmcA-like_dom_sf"/>
</dbReference>
<evidence type="ECO:0000313" key="3">
    <source>
        <dbReference type="Proteomes" id="UP000240649"/>
    </source>
</evidence>
<dbReference type="SUPFAM" id="SSF158622">
    <property type="entry name" value="YheA/YmcA-like"/>
    <property type="match status" value="1"/>
</dbReference>
<keyword evidence="1" id="KW-0175">Coiled coil</keyword>
<proteinExistence type="predicted"/>
<reference evidence="2 3" key="1">
    <citation type="submission" date="2018-01" db="EMBL/GenBank/DDBJ databases">
        <title>Draft Genome Sequence of Salmonella Enteritidis Phage SE131.</title>
        <authorList>
            <person name="Kim Y."/>
            <person name="Han B.K."/>
            <person name="Kim H."/>
            <person name="Kim D."/>
        </authorList>
    </citation>
    <scope>NUCLEOTIDE SEQUENCE [LARGE SCALE GENOMIC DNA]</scope>
</reference>
<dbReference type="EMBL" id="MG873442">
    <property type="protein sequence ID" value="AVJ48174.1"/>
    <property type="molecule type" value="Genomic_DNA"/>
</dbReference>
<evidence type="ECO:0000313" key="2">
    <source>
        <dbReference type="EMBL" id="AVJ48174.1"/>
    </source>
</evidence>